<dbReference type="KEGG" id="wna:KA717_13375"/>
<proteinExistence type="predicted"/>
<evidence type="ECO:0000313" key="1">
    <source>
        <dbReference type="EMBL" id="UXE64652.1"/>
    </source>
</evidence>
<dbReference type="Gene3D" id="3.30.160.250">
    <property type="match status" value="1"/>
</dbReference>
<name>A0A977L357_9CYAN</name>
<dbReference type="InterPro" id="IPR035069">
    <property type="entry name" value="TTHA1013/TTHA0281-like"/>
</dbReference>
<dbReference type="SUPFAM" id="SSF143100">
    <property type="entry name" value="TTHA1013/TTHA0281-like"/>
    <property type="match status" value="1"/>
</dbReference>
<dbReference type="PANTHER" id="PTHR34504">
    <property type="entry name" value="ANTITOXIN HICB"/>
    <property type="match status" value="1"/>
</dbReference>
<organism evidence="1">
    <name type="scientific">Woronichinia naegeliana WA131</name>
    <dbReference type="NCBI Taxonomy" id="2824559"/>
    <lineage>
        <taxon>Bacteria</taxon>
        <taxon>Bacillati</taxon>
        <taxon>Cyanobacteriota</taxon>
        <taxon>Cyanophyceae</taxon>
        <taxon>Synechococcales</taxon>
        <taxon>Coelosphaeriaceae</taxon>
        <taxon>Woronichinia</taxon>
    </lineage>
</organism>
<dbReference type="InterPro" id="IPR051404">
    <property type="entry name" value="TA_system_antitoxin"/>
</dbReference>
<accession>A0A977L357</accession>
<gene>
    <name evidence="1" type="ORF">KA717_13375</name>
</gene>
<sequence>MNYKYRVNVVWSDEDDCYLVELPEFSHPLQQYFTHGDTYEEAIANAQEVLELLIEDYEATGKLLPVPQTVQTVS</sequence>
<reference evidence="1" key="1">
    <citation type="submission" date="2021-04" db="EMBL/GenBank/DDBJ databases">
        <title>Genome sequence of Woronichinia naegeliana from Washington state freshwater lake bloom.</title>
        <authorList>
            <person name="Dreher T.W."/>
        </authorList>
    </citation>
    <scope>NUCLEOTIDE SEQUENCE</scope>
    <source>
        <strain evidence="1">WA131</strain>
    </source>
</reference>
<dbReference type="Proteomes" id="UP001065613">
    <property type="component" value="Chromosome"/>
</dbReference>
<protein>
    <submittedName>
        <fullName evidence="1">Type II toxin-antitoxin system HicB family antitoxin</fullName>
    </submittedName>
</protein>
<dbReference type="AlphaFoldDB" id="A0A977L357"/>
<dbReference type="PANTHER" id="PTHR34504:SF2">
    <property type="entry name" value="UPF0150 PROTEIN SSL0259"/>
    <property type="match status" value="1"/>
</dbReference>
<dbReference type="EMBL" id="CP073041">
    <property type="protein sequence ID" value="UXE64652.1"/>
    <property type="molecule type" value="Genomic_DNA"/>
</dbReference>